<dbReference type="PANTHER" id="PTHR37450:SF1">
    <property type="entry name" value="CIPC PROTEIN"/>
    <property type="match status" value="1"/>
</dbReference>
<evidence type="ECO:0008006" key="4">
    <source>
        <dbReference type="Google" id="ProtNLM"/>
    </source>
</evidence>
<evidence type="ECO:0000313" key="2">
    <source>
        <dbReference type="EMBL" id="CEH15763.1"/>
    </source>
</evidence>
<protein>
    <recommendedName>
        <fullName evidence="4">CipC-like antibiotic response protein</fullName>
    </recommendedName>
</protein>
<dbReference type="Proteomes" id="UP000054845">
    <property type="component" value="Unassembled WGS sequence"/>
</dbReference>
<reference evidence="2 3" key="1">
    <citation type="submission" date="2014-09" db="EMBL/GenBank/DDBJ databases">
        <authorList>
            <person name="Magalhaes I.L.F."/>
            <person name="Oliveira U."/>
            <person name="Santos F.R."/>
            <person name="Vidigal T.H.D.A."/>
            <person name="Brescovit A.D."/>
            <person name="Santos A.J."/>
        </authorList>
    </citation>
    <scope>NUCLEOTIDE SEQUENCE [LARGE SCALE GENOMIC DNA]</scope>
</reference>
<sequence>MGIRDVVAIPAHPTIPLPHQQLCKQIHYSNTHSNLANMGFFSSDNHQEVYNGEPHEGKWTHELVGGAAAFEAMRKYEQHEAANGKPANHALAKEILAGIAGAEADKLFETKGLDFIDRERAKHHAQEEAKQQYEQQYQ</sequence>
<dbReference type="PANTHER" id="PTHR37450">
    <property type="entry name" value="CIPC PROTEIN"/>
    <property type="match status" value="1"/>
</dbReference>
<dbReference type="Pfam" id="PF12585">
    <property type="entry name" value="DUF3759"/>
    <property type="match status" value="1"/>
</dbReference>
<dbReference type="InterPro" id="IPR022234">
    <property type="entry name" value="DUF3759"/>
</dbReference>
<organism evidence="2 3">
    <name type="scientific">Ceraceosorus bombacis</name>
    <dbReference type="NCBI Taxonomy" id="401625"/>
    <lineage>
        <taxon>Eukaryota</taxon>
        <taxon>Fungi</taxon>
        <taxon>Dikarya</taxon>
        <taxon>Basidiomycota</taxon>
        <taxon>Ustilaginomycotina</taxon>
        <taxon>Exobasidiomycetes</taxon>
        <taxon>Ceraceosorales</taxon>
        <taxon>Ceraceosoraceae</taxon>
        <taxon>Ceraceosorus</taxon>
    </lineage>
</organism>
<keyword evidence="3" id="KW-1185">Reference proteome</keyword>
<dbReference type="STRING" id="401625.A0A0P1BI32"/>
<accession>A0A0P1BI32</accession>
<name>A0A0P1BI32_9BASI</name>
<dbReference type="EMBL" id="CCYA01000272">
    <property type="protein sequence ID" value="CEH15763.1"/>
    <property type="molecule type" value="Genomic_DNA"/>
</dbReference>
<evidence type="ECO:0000313" key="3">
    <source>
        <dbReference type="Proteomes" id="UP000054845"/>
    </source>
</evidence>
<dbReference type="OrthoDB" id="9895617at2759"/>
<proteinExistence type="predicted"/>
<dbReference type="AlphaFoldDB" id="A0A0P1BI32"/>
<feature type="compositionally biased region" description="Basic and acidic residues" evidence="1">
    <location>
        <begin position="119"/>
        <end position="131"/>
    </location>
</feature>
<feature type="region of interest" description="Disordered" evidence="1">
    <location>
        <begin position="119"/>
        <end position="138"/>
    </location>
</feature>
<evidence type="ECO:0000256" key="1">
    <source>
        <dbReference type="SAM" id="MobiDB-lite"/>
    </source>
</evidence>